<evidence type="ECO:0000256" key="1">
    <source>
        <dbReference type="ARBA" id="ARBA00004173"/>
    </source>
</evidence>
<dbReference type="Pfam" id="PF00472">
    <property type="entry name" value="RF-1"/>
    <property type="match status" value="1"/>
</dbReference>
<dbReference type="GO" id="GO:0005739">
    <property type="term" value="C:mitochondrion"/>
    <property type="evidence" value="ECO:0007669"/>
    <property type="project" value="UniProtKB-SubCell"/>
</dbReference>
<comment type="caution">
    <text evidence="7">The sequence shown here is derived from an EMBL/GenBank/DDBJ whole genome shotgun (WGS) entry which is preliminary data.</text>
</comment>
<evidence type="ECO:0000256" key="5">
    <source>
        <dbReference type="SAM" id="MobiDB-lite"/>
    </source>
</evidence>
<dbReference type="EMBL" id="DF933830">
    <property type="protein sequence ID" value="GAM39820.1"/>
    <property type="molecule type" value="Genomic_DNA"/>
</dbReference>
<proteinExistence type="inferred from homology"/>
<dbReference type="AlphaFoldDB" id="A0A6V8HEB3"/>
<evidence type="ECO:0000256" key="3">
    <source>
        <dbReference type="ARBA" id="ARBA00022946"/>
    </source>
</evidence>
<feature type="compositionally biased region" description="Basic residues" evidence="5">
    <location>
        <begin position="122"/>
        <end position="139"/>
    </location>
</feature>
<sequence length="180" mass="20268">MRKDWFKTPSAIYTACRCTSRPQSTSFFSTWPALAVKQLPPRPKLDDKDITGSYLKGTGPGGQKINKTNSAVQLIHKPTGIVVKSQATRSRSQNQKIAKEILAAKVEALEKGEQSREAIKNALKKKRKASSMKKKRRKYRALEEAKQGQQVEDDVEEEEVEDKVDYEEELKTAATVTTTR</sequence>
<dbReference type="GO" id="GO:0032543">
    <property type="term" value="P:mitochondrial translation"/>
    <property type="evidence" value="ECO:0007669"/>
    <property type="project" value="UniProtKB-ARBA"/>
</dbReference>
<keyword evidence="8" id="KW-1185">Reference proteome</keyword>
<evidence type="ECO:0000256" key="2">
    <source>
        <dbReference type="ARBA" id="ARBA00010835"/>
    </source>
</evidence>
<evidence type="ECO:0000259" key="6">
    <source>
        <dbReference type="Pfam" id="PF00472"/>
    </source>
</evidence>
<dbReference type="Gene3D" id="3.30.160.20">
    <property type="match status" value="1"/>
</dbReference>
<keyword evidence="7" id="KW-0378">Hydrolase</keyword>
<dbReference type="SUPFAM" id="SSF75620">
    <property type="entry name" value="Release factor"/>
    <property type="match status" value="1"/>
</dbReference>
<keyword evidence="4" id="KW-0496">Mitochondrion</keyword>
<feature type="region of interest" description="Disordered" evidence="5">
    <location>
        <begin position="113"/>
        <end position="180"/>
    </location>
</feature>
<dbReference type="GO" id="GO:0016787">
    <property type="term" value="F:hydrolase activity"/>
    <property type="evidence" value="ECO:0007669"/>
    <property type="project" value="UniProtKB-KW"/>
</dbReference>
<comment type="similarity">
    <text evidence="2">Belongs to the prokaryotic/mitochondrial release factor family.</text>
</comment>
<dbReference type="FunFam" id="3.30.160.20:FF:000065">
    <property type="entry name" value="Peptidyl-tRNA hydrolase domain protein"/>
    <property type="match status" value="1"/>
</dbReference>
<reference evidence="8" key="1">
    <citation type="journal article" date="2015" name="Genome Announc.">
        <title>Draft genome sequence of Talaromyces cellulolyticus strain Y-94, a source of lignocellulosic biomass-degrading enzymes.</title>
        <authorList>
            <person name="Fujii T."/>
            <person name="Koike H."/>
            <person name="Sawayama S."/>
            <person name="Yano S."/>
            <person name="Inoue H."/>
        </authorList>
    </citation>
    <scope>NUCLEOTIDE SEQUENCE [LARGE SCALE GENOMIC DNA]</scope>
    <source>
        <strain evidence="8">Y-94</strain>
    </source>
</reference>
<gene>
    <name evidence="7" type="ORF">TCE0_034r11674</name>
</gene>
<protein>
    <submittedName>
        <fullName evidence="7">Peptidyl-tRNA hydrolase domain protein</fullName>
    </submittedName>
</protein>
<comment type="subcellular location">
    <subcellularLocation>
        <location evidence="1">Mitochondrion</location>
    </subcellularLocation>
</comment>
<dbReference type="InterPro" id="IPR052405">
    <property type="entry name" value="Mito_Transl_Release_Factor"/>
</dbReference>
<dbReference type="PANTHER" id="PTHR46203">
    <property type="entry name" value="PROBABLE PEPTIDE CHAIN RELEASE FACTOR C12ORF65"/>
    <property type="match status" value="1"/>
</dbReference>
<dbReference type="Proteomes" id="UP000053095">
    <property type="component" value="Unassembled WGS sequence"/>
</dbReference>
<dbReference type="InterPro" id="IPR045853">
    <property type="entry name" value="Pep_chain_release_fac_I_sf"/>
</dbReference>
<evidence type="ECO:0000256" key="4">
    <source>
        <dbReference type="ARBA" id="ARBA00023128"/>
    </source>
</evidence>
<feature type="domain" description="Prokaryotic-type class I peptide chain release factors" evidence="6">
    <location>
        <begin position="44"/>
        <end position="141"/>
    </location>
</feature>
<keyword evidence="3" id="KW-0809">Transit peptide</keyword>
<dbReference type="InterPro" id="IPR000352">
    <property type="entry name" value="Pep_chain_release_fac_I"/>
</dbReference>
<organism evidence="7 8">
    <name type="scientific">Talaromyces pinophilus</name>
    <name type="common">Penicillium pinophilum</name>
    <dbReference type="NCBI Taxonomy" id="128442"/>
    <lineage>
        <taxon>Eukaryota</taxon>
        <taxon>Fungi</taxon>
        <taxon>Dikarya</taxon>
        <taxon>Ascomycota</taxon>
        <taxon>Pezizomycotina</taxon>
        <taxon>Eurotiomycetes</taxon>
        <taxon>Eurotiomycetidae</taxon>
        <taxon>Eurotiales</taxon>
        <taxon>Trichocomaceae</taxon>
        <taxon>Talaromyces</taxon>
        <taxon>Talaromyces sect. Talaromyces</taxon>
    </lineage>
</organism>
<accession>A0A6V8HEB3</accession>
<dbReference type="GO" id="GO:0003747">
    <property type="term" value="F:translation release factor activity"/>
    <property type="evidence" value="ECO:0007669"/>
    <property type="project" value="InterPro"/>
</dbReference>
<dbReference type="PANTHER" id="PTHR46203:SF1">
    <property type="entry name" value="MITOCHONDRIAL TRANSLATION RELEASE FACTOR IN RESCUE"/>
    <property type="match status" value="1"/>
</dbReference>
<evidence type="ECO:0000313" key="8">
    <source>
        <dbReference type="Proteomes" id="UP000053095"/>
    </source>
</evidence>
<name>A0A6V8HEB3_TALPI</name>
<feature type="compositionally biased region" description="Acidic residues" evidence="5">
    <location>
        <begin position="151"/>
        <end position="168"/>
    </location>
</feature>
<evidence type="ECO:0000313" key="7">
    <source>
        <dbReference type="EMBL" id="GAM39820.1"/>
    </source>
</evidence>
<feature type="region of interest" description="Disordered" evidence="5">
    <location>
        <begin position="40"/>
        <end position="66"/>
    </location>
</feature>